<dbReference type="GO" id="GO:0017056">
    <property type="term" value="F:structural constituent of nuclear pore"/>
    <property type="evidence" value="ECO:0007669"/>
    <property type="project" value="TreeGrafter"/>
</dbReference>
<comment type="subcellular location">
    <subcellularLocation>
        <location evidence="1">Nucleus</location>
    </subcellularLocation>
</comment>
<evidence type="ECO:0000313" key="6">
    <source>
        <dbReference type="Proteomes" id="UP000593567"/>
    </source>
</evidence>
<dbReference type="Proteomes" id="UP000593567">
    <property type="component" value="Unassembled WGS sequence"/>
</dbReference>
<dbReference type="AlphaFoldDB" id="A0A7J7JVZ1"/>
<evidence type="ECO:0000256" key="1">
    <source>
        <dbReference type="ARBA" id="ARBA00004123"/>
    </source>
</evidence>
<reference evidence="5" key="1">
    <citation type="submission" date="2020-06" db="EMBL/GenBank/DDBJ databases">
        <title>Draft genome of Bugula neritina, a colonial animal packing powerful symbionts and potential medicines.</title>
        <authorList>
            <person name="Rayko M."/>
        </authorList>
    </citation>
    <scope>NUCLEOTIDE SEQUENCE [LARGE SCALE GENOMIC DNA]</scope>
    <source>
        <strain evidence="5">Kwan_BN1</strain>
    </source>
</reference>
<keyword evidence="3" id="KW-0813">Transport</keyword>
<protein>
    <submittedName>
        <fullName evidence="5">NUP205</fullName>
    </submittedName>
</protein>
<dbReference type="PANTHER" id="PTHR31344">
    <property type="entry name" value="NUCLEAR PORE COMPLEX PROTEIN NUP205"/>
    <property type="match status" value="1"/>
</dbReference>
<keyword evidence="4" id="KW-0539">Nucleus</keyword>
<gene>
    <name evidence="5" type="ORF">EB796_011133</name>
</gene>
<comment type="similarity">
    <text evidence="2">Belongs to the NUP186/NUP192/NUP205 family.</text>
</comment>
<dbReference type="Pfam" id="PF11894">
    <property type="entry name" value="Nup192"/>
    <property type="match status" value="1"/>
</dbReference>
<dbReference type="InterPro" id="IPR021827">
    <property type="entry name" value="Nup186/Nup192/Nup205"/>
</dbReference>
<keyword evidence="6" id="KW-1185">Reference proteome</keyword>
<dbReference type="EMBL" id="VXIV02001690">
    <property type="protein sequence ID" value="KAF6030552.1"/>
    <property type="molecule type" value="Genomic_DNA"/>
</dbReference>
<dbReference type="OrthoDB" id="2019644at2759"/>
<comment type="caution">
    <text evidence="5">The sequence shown here is derived from an EMBL/GenBank/DDBJ whole genome shotgun (WGS) entry which is preliminary data.</text>
</comment>
<dbReference type="GO" id="GO:0044611">
    <property type="term" value="C:nuclear pore inner ring"/>
    <property type="evidence" value="ECO:0007669"/>
    <property type="project" value="TreeGrafter"/>
</dbReference>
<evidence type="ECO:0000256" key="3">
    <source>
        <dbReference type="ARBA" id="ARBA00022448"/>
    </source>
</evidence>
<sequence length="1034" mass="114928">MAANTKLFVNPEQCRLWRPYRELHSSVTDAIINGNSLVQGDLELILRKHRTSFLQVMQTNPKTSQHRKLIDEANKEGIHIVSSSHSGTCKLDDATIAETLIISDLFNINELEALELLLAGEQQMTHYPGLTRGLVAVLLFHDGRRCLATSLRMLVQASAGRRYSTNISRDMQAFITEYTNQQMSDGLLNRILGHLSELDNKKLLEKLSEQRALGDAKHRHQVTSLIEETRQSLADTVFYWSCQKGMSRLDTLSLFNWLKDLKPKDGKLDGATLAILMAFLYSIDTTSFLEGGEEAEGTTAALPILSDSTFVPSVHQAIRSHSNTLTQLWAGRSASAADPTSEFRSGLLACFQFAWSLSLRILSQCSALPEATAGVCEEDEELVELALQQDVFKFIYDCVVKSPSFTVEEEFYIRKLHSLITDFICHMPLKTKELRDIGEDSARILLTHLQDGSEPPNSLRKDFQHFLCLIGDFYALESNEYQLAEEFWCVERPPSPKQVSLHKFLRLAGELIPPPLFVPYLKMLEGLSSSETGAIHCFNLLKTNGEHSSTVSWDHIFSSLNQYFTSLRHEVASNESERVRLASRNHMARDITEHELAGLIAVCKLITQVSTQSPQVRYAIADSQQWLAPVILFGLLGCGVSISLKSEILRALAALARSAEVASNIWQTLELSQLLVTSGVEGTAAKAAGGLLTELENVESRMETYPMLRSFLSLIDNLCLSSGQPPETLGAGYRAPGFHPYLNFIINDVVLKFSTRGYKEASEKWQVAASAFSVLHRLLSSHTVEPENFSKHLVELSTGAIVSDFQAPGHTLLTMLLQSSHLLKTLLSVISEGLQLLLQYDLTSPVRKPLEKATLLALQILNVTLDKQDDFLNFLRQANHPTIVSRLEKLLLGINSYTGQADHVVTIARYASLVNLLPNHALHAVCITGTVCRQPAIQTELLSLFMADTLVSREILSGLVEGIEQGAEWSSGEANSVRCEMASASIKFLLDTVNLPSTNISHFLLGFNVHKPLFQTDLQIPGLFSTFLNLFHID</sequence>
<proteinExistence type="inferred from homology"/>
<evidence type="ECO:0000256" key="4">
    <source>
        <dbReference type="ARBA" id="ARBA00023242"/>
    </source>
</evidence>
<dbReference type="PANTHER" id="PTHR31344:SF0">
    <property type="entry name" value="NUCLEAR PORE COMPLEX PROTEIN NUP205"/>
    <property type="match status" value="1"/>
</dbReference>
<accession>A0A7J7JVZ1</accession>
<organism evidence="5 6">
    <name type="scientific">Bugula neritina</name>
    <name type="common">Brown bryozoan</name>
    <name type="synonym">Sertularia neritina</name>
    <dbReference type="NCBI Taxonomy" id="10212"/>
    <lineage>
        <taxon>Eukaryota</taxon>
        <taxon>Metazoa</taxon>
        <taxon>Spiralia</taxon>
        <taxon>Lophotrochozoa</taxon>
        <taxon>Bryozoa</taxon>
        <taxon>Gymnolaemata</taxon>
        <taxon>Cheilostomatida</taxon>
        <taxon>Flustrina</taxon>
        <taxon>Buguloidea</taxon>
        <taxon>Bugulidae</taxon>
        <taxon>Bugula</taxon>
    </lineage>
</organism>
<evidence type="ECO:0000256" key="2">
    <source>
        <dbReference type="ARBA" id="ARBA00005892"/>
    </source>
</evidence>
<name>A0A7J7JVZ1_BUGNE</name>
<evidence type="ECO:0000313" key="5">
    <source>
        <dbReference type="EMBL" id="KAF6030552.1"/>
    </source>
</evidence>
<dbReference type="GO" id="GO:0006999">
    <property type="term" value="P:nuclear pore organization"/>
    <property type="evidence" value="ECO:0007669"/>
    <property type="project" value="TreeGrafter"/>
</dbReference>